<feature type="compositionally biased region" description="Low complexity" evidence="1">
    <location>
        <begin position="246"/>
        <end position="255"/>
    </location>
</feature>
<feature type="compositionally biased region" description="Basic and acidic residues" evidence="1">
    <location>
        <begin position="30"/>
        <end position="74"/>
    </location>
</feature>
<evidence type="ECO:0000313" key="2">
    <source>
        <dbReference type="EMBL" id="KAJ5120830.1"/>
    </source>
</evidence>
<feature type="region of interest" description="Disordered" evidence="1">
    <location>
        <begin position="1"/>
        <end position="100"/>
    </location>
</feature>
<feature type="compositionally biased region" description="Basic and acidic residues" evidence="1">
    <location>
        <begin position="547"/>
        <end position="559"/>
    </location>
</feature>
<feature type="compositionally biased region" description="Acidic residues" evidence="1">
    <location>
        <begin position="271"/>
        <end position="281"/>
    </location>
</feature>
<feature type="compositionally biased region" description="Acidic residues" evidence="1">
    <location>
        <begin position="84"/>
        <end position="94"/>
    </location>
</feature>
<proteinExistence type="predicted"/>
<feature type="compositionally biased region" description="Basic residues" evidence="1">
    <location>
        <begin position="1"/>
        <end position="13"/>
    </location>
</feature>
<evidence type="ECO:0000313" key="3">
    <source>
        <dbReference type="Proteomes" id="UP001149079"/>
    </source>
</evidence>
<dbReference type="AlphaFoldDB" id="A0A9W9KVE8"/>
<feature type="region of interest" description="Disordered" evidence="1">
    <location>
        <begin position="234"/>
        <end position="286"/>
    </location>
</feature>
<name>A0A9W9KVE8_9EURO</name>
<dbReference type="RefSeq" id="XP_056517334.1">
    <property type="nucleotide sequence ID" value="XM_056670961.1"/>
</dbReference>
<dbReference type="EMBL" id="JAPQKL010000008">
    <property type="protein sequence ID" value="KAJ5120830.1"/>
    <property type="molecule type" value="Genomic_DNA"/>
</dbReference>
<reference evidence="2" key="2">
    <citation type="journal article" date="2023" name="IMA Fungus">
        <title>Comparative genomic study of the Penicillium genus elucidates a diverse pangenome and 15 lateral gene transfer events.</title>
        <authorList>
            <person name="Petersen C."/>
            <person name="Sorensen T."/>
            <person name="Nielsen M.R."/>
            <person name="Sondergaard T.E."/>
            <person name="Sorensen J.L."/>
            <person name="Fitzpatrick D.A."/>
            <person name="Frisvad J.C."/>
            <person name="Nielsen K.L."/>
        </authorList>
    </citation>
    <scope>NUCLEOTIDE SEQUENCE</scope>
    <source>
        <strain evidence="2">IBT 22155</strain>
    </source>
</reference>
<sequence>MSKKSREKKKAQKAQRNARDIQTPAPTEVGSEHESQQSDSSRAQELRPKASRDTNGKAPERRARFARSPTREGDFATNATDYESNGETDLELSDASDQSAPIEHKLEPLSRWVKNVIRRETAKQSERMVEEFFTSSTPMYQECQEFFQKLNQHIRGANSEHSVIDLDTGTIPETGYNTLCHAWQQAAKKSAESLSPEEFWEAFNETHRLIRIFNKRHYLPKTWNISEAWAEQQIKTPNPRIEEDTSSTSDSGDIQSDSDHDQLPAGHESSDESSTESDIEIGSDKPTGLDALEARTLKQQRQLDSAKVLYWWPKGTGSQIFVRYGSKSTPIYRIRAGSHESYNPSRVERVLTMTRGTAKVAGVRNGLREEFWKYKRRDVEDFIGIGWKVEGDDEQGVYPLDLLLPAKGITYPQTRILVKWKDGIYTLEGRSFIRRITNGSTLDGDRVIYQKAEELETAYRKKHLLYDIEDDDIDPESDGSTQPIATRNRRYRSGPARYSSSRSRRNHIVASSDEENDVSTQSRQTRDRRYLSEPARYSNPRSQNPRHRSEPTRYSDPRSRRTTTPFDITDEDSDVIRTVSAGREPRKTRRYQTNRRGSTA</sequence>
<comment type="caution">
    <text evidence="2">The sequence shown here is derived from an EMBL/GenBank/DDBJ whole genome shotgun (WGS) entry which is preliminary data.</text>
</comment>
<protein>
    <submittedName>
        <fullName evidence="2">Uncharacterized protein</fullName>
    </submittedName>
</protein>
<dbReference type="GeneID" id="81410132"/>
<organism evidence="2 3">
    <name type="scientific">Penicillium bovifimosum</name>
    <dbReference type="NCBI Taxonomy" id="126998"/>
    <lineage>
        <taxon>Eukaryota</taxon>
        <taxon>Fungi</taxon>
        <taxon>Dikarya</taxon>
        <taxon>Ascomycota</taxon>
        <taxon>Pezizomycotina</taxon>
        <taxon>Eurotiomycetes</taxon>
        <taxon>Eurotiomycetidae</taxon>
        <taxon>Eurotiales</taxon>
        <taxon>Aspergillaceae</taxon>
        <taxon>Penicillium</taxon>
    </lineage>
</organism>
<gene>
    <name evidence="2" type="ORF">N7515_010218</name>
</gene>
<reference evidence="2" key="1">
    <citation type="submission" date="2022-11" db="EMBL/GenBank/DDBJ databases">
        <authorList>
            <person name="Petersen C."/>
        </authorList>
    </citation>
    <scope>NUCLEOTIDE SEQUENCE</scope>
    <source>
        <strain evidence="2">IBT 22155</strain>
    </source>
</reference>
<evidence type="ECO:0000256" key="1">
    <source>
        <dbReference type="SAM" id="MobiDB-lite"/>
    </source>
</evidence>
<accession>A0A9W9KVE8</accession>
<keyword evidence="3" id="KW-1185">Reference proteome</keyword>
<dbReference type="Proteomes" id="UP001149079">
    <property type="component" value="Unassembled WGS sequence"/>
</dbReference>
<feature type="region of interest" description="Disordered" evidence="1">
    <location>
        <begin position="470"/>
        <end position="600"/>
    </location>
</feature>
<dbReference type="OrthoDB" id="4369211at2759"/>